<dbReference type="InterPro" id="IPR009267">
    <property type="entry name" value="NTP_transf_6"/>
</dbReference>
<comment type="caution">
    <text evidence="1">The sequence shown here is derived from an EMBL/GenBank/DDBJ whole genome shotgun (WGS) entry which is preliminary data.</text>
</comment>
<accession>A0A329M5J5</accession>
<protein>
    <recommendedName>
        <fullName evidence="3">Nucleotidyltransferase family protein</fullName>
    </recommendedName>
</protein>
<dbReference type="AlphaFoldDB" id="A0A329M5J5"/>
<dbReference type="EMBL" id="QMFB01000034">
    <property type="protein sequence ID" value="RAV12217.1"/>
    <property type="molecule type" value="Genomic_DNA"/>
</dbReference>
<dbReference type="PANTHER" id="PTHR39166:SF1">
    <property type="entry name" value="BLL1166 PROTEIN"/>
    <property type="match status" value="1"/>
</dbReference>
<name>A0A329M5J5_9BACL</name>
<keyword evidence="2" id="KW-1185">Reference proteome</keyword>
<organism evidence="1 2">
    <name type="scientific">Paenibacillus contaminans</name>
    <dbReference type="NCBI Taxonomy" id="450362"/>
    <lineage>
        <taxon>Bacteria</taxon>
        <taxon>Bacillati</taxon>
        <taxon>Bacillota</taxon>
        <taxon>Bacilli</taxon>
        <taxon>Bacillales</taxon>
        <taxon>Paenibacillaceae</taxon>
        <taxon>Paenibacillus</taxon>
    </lineage>
</organism>
<dbReference type="OrthoDB" id="1901124at2"/>
<gene>
    <name evidence="1" type="ORF">DQG23_35365</name>
</gene>
<reference evidence="1 2" key="1">
    <citation type="journal article" date="2009" name="Int. J. Syst. Evol. Microbiol.">
        <title>Paenibacillus contaminans sp. nov., isolated from a contaminated laboratory plate.</title>
        <authorList>
            <person name="Chou J.H."/>
            <person name="Lee J.H."/>
            <person name="Lin M.C."/>
            <person name="Chang P.S."/>
            <person name="Arun A.B."/>
            <person name="Young C.C."/>
            <person name="Chen W.M."/>
        </authorList>
    </citation>
    <scope>NUCLEOTIDE SEQUENCE [LARGE SCALE GENOMIC DNA]</scope>
    <source>
        <strain evidence="1 2">CKOBP-6</strain>
    </source>
</reference>
<proteinExistence type="predicted"/>
<dbReference type="PANTHER" id="PTHR39166">
    <property type="entry name" value="BLL1166 PROTEIN"/>
    <property type="match status" value="1"/>
</dbReference>
<dbReference type="Pfam" id="PF06042">
    <property type="entry name" value="NTP_transf_6"/>
    <property type="match status" value="1"/>
</dbReference>
<dbReference type="Proteomes" id="UP000250369">
    <property type="component" value="Unassembled WGS sequence"/>
</dbReference>
<evidence type="ECO:0000313" key="1">
    <source>
        <dbReference type="EMBL" id="RAV12217.1"/>
    </source>
</evidence>
<evidence type="ECO:0008006" key="3">
    <source>
        <dbReference type="Google" id="ProtNLM"/>
    </source>
</evidence>
<evidence type="ECO:0000313" key="2">
    <source>
        <dbReference type="Proteomes" id="UP000250369"/>
    </source>
</evidence>
<sequence length="167" mass="19732">MMNDLRMLRQLKLPDWYVAAGYVRNYIWDRLHGYERRTPLNDIDVIYYDTNATDECLEKEYEELLARQTGTSIWSVKNQARMHIRNGDAPYRSVEGAISHWPETVTAVAIRLEEDDRLSCLSPYGLDDIFELRVRRSPLFKDSAYYESRVEGKNWRALWPKLEILPG</sequence>